<dbReference type="Pfam" id="PF04500">
    <property type="entry name" value="FLYWCH"/>
    <property type="match status" value="1"/>
</dbReference>
<proteinExistence type="predicted"/>
<evidence type="ECO:0000256" key="3">
    <source>
        <dbReference type="ARBA" id="ARBA00022833"/>
    </source>
</evidence>
<protein>
    <recommendedName>
        <fullName evidence="4">FLYWCH-type domain-containing protein</fullName>
    </recommendedName>
</protein>
<keyword evidence="2" id="KW-0863">Zinc-finger</keyword>
<evidence type="ECO:0000313" key="5">
    <source>
        <dbReference type="EMBL" id="KPI99432.1"/>
    </source>
</evidence>
<gene>
    <name evidence="5" type="ORF">RR46_03797</name>
</gene>
<feature type="domain" description="FLYWCH-type" evidence="4">
    <location>
        <begin position="1"/>
        <end position="51"/>
    </location>
</feature>
<sequence>MLTHNGYNYTRHSIGGKKIRWICTSHYSKKCKATVYTIDEKIVRTYKDHVHPPNY</sequence>
<dbReference type="AlphaFoldDB" id="A0A194Q1H5"/>
<evidence type="ECO:0000259" key="4">
    <source>
        <dbReference type="Pfam" id="PF04500"/>
    </source>
</evidence>
<dbReference type="GO" id="GO:0008270">
    <property type="term" value="F:zinc ion binding"/>
    <property type="evidence" value="ECO:0007669"/>
    <property type="project" value="UniProtKB-KW"/>
</dbReference>
<dbReference type="Proteomes" id="UP000053268">
    <property type="component" value="Unassembled WGS sequence"/>
</dbReference>
<keyword evidence="6" id="KW-1185">Reference proteome</keyword>
<dbReference type="InterPro" id="IPR007588">
    <property type="entry name" value="Znf_FLYWCH"/>
</dbReference>
<name>A0A194Q1H5_PAPXU</name>
<evidence type="ECO:0000313" key="6">
    <source>
        <dbReference type="Proteomes" id="UP000053268"/>
    </source>
</evidence>
<dbReference type="EMBL" id="KQ459579">
    <property type="protein sequence ID" value="KPI99432.1"/>
    <property type="molecule type" value="Genomic_DNA"/>
</dbReference>
<accession>A0A194Q1H5</accession>
<reference evidence="5 6" key="1">
    <citation type="journal article" date="2015" name="Nat. Commun.">
        <title>Outbred genome sequencing and CRISPR/Cas9 gene editing in butterflies.</title>
        <authorList>
            <person name="Li X."/>
            <person name="Fan D."/>
            <person name="Zhang W."/>
            <person name="Liu G."/>
            <person name="Zhang L."/>
            <person name="Zhao L."/>
            <person name="Fang X."/>
            <person name="Chen L."/>
            <person name="Dong Y."/>
            <person name="Chen Y."/>
            <person name="Ding Y."/>
            <person name="Zhao R."/>
            <person name="Feng M."/>
            <person name="Zhu Y."/>
            <person name="Feng Y."/>
            <person name="Jiang X."/>
            <person name="Zhu D."/>
            <person name="Xiang H."/>
            <person name="Feng X."/>
            <person name="Li S."/>
            <person name="Wang J."/>
            <person name="Zhang G."/>
            <person name="Kronforst M.R."/>
            <person name="Wang W."/>
        </authorList>
    </citation>
    <scope>NUCLEOTIDE SEQUENCE [LARGE SCALE GENOMIC DNA]</scope>
    <source>
        <strain evidence="5">Ya'a_city_454_Px</strain>
        <tissue evidence="5">Whole body</tissue>
    </source>
</reference>
<keyword evidence="1" id="KW-0479">Metal-binding</keyword>
<evidence type="ECO:0000256" key="2">
    <source>
        <dbReference type="ARBA" id="ARBA00022771"/>
    </source>
</evidence>
<evidence type="ECO:0000256" key="1">
    <source>
        <dbReference type="ARBA" id="ARBA00022723"/>
    </source>
</evidence>
<organism evidence="5 6">
    <name type="scientific">Papilio xuthus</name>
    <name type="common">Asian swallowtail butterfly</name>
    <dbReference type="NCBI Taxonomy" id="66420"/>
    <lineage>
        <taxon>Eukaryota</taxon>
        <taxon>Metazoa</taxon>
        <taxon>Ecdysozoa</taxon>
        <taxon>Arthropoda</taxon>
        <taxon>Hexapoda</taxon>
        <taxon>Insecta</taxon>
        <taxon>Pterygota</taxon>
        <taxon>Neoptera</taxon>
        <taxon>Endopterygota</taxon>
        <taxon>Lepidoptera</taxon>
        <taxon>Glossata</taxon>
        <taxon>Ditrysia</taxon>
        <taxon>Papilionoidea</taxon>
        <taxon>Papilionidae</taxon>
        <taxon>Papilioninae</taxon>
        <taxon>Papilio</taxon>
    </lineage>
</organism>
<keyword evidence="3" id="KW-0862">Zinc</keyword>
<dbReference type="Gene3D" id="2.20.25.240">
    <property type="match status" value="1"/>
</dbReference>